<dbReference type="PANTHER" id="PTHR13768">
    <property type="entry name" value="SOLUBLE NSF ATTACHMENT PROTEIN SNAP"/>
    <property type="match status" value="1"/>
</dbReference>
<evidence type="ECO:0000256" key="2">
    <source>
        <dbReference type="ARBA" id="ARBA00010050"/>
    </source>
</evidence>
<name>A0A9W8CL05_9FUNG</name>
<dbReference type="GO" id="GO:0005483">
    <property type="term" value="F:soluble NSF attachment protein activity"/>
    <property type="evidence" value="ECO:0007669"/>
    <property type="project" value="TreeGrafter"/>
</dbReference>
<dbReference type="EMBL" id="JANBOH010000006">
    <property type="protein sequence ID" value="KAJ1648401.1"/>
    <property type="molecule type" value="Genomic_DNA"/>
</dbReference>
<keyword evidence="5" id="KW-0653">Protein transport</keyword>
<proteinExistence type="inferred from homology"/>
<dbReference type="Gene3D" id="1.25.40.10">
    <property type="entry name" value="Tetratricopeptide repeat domain"/>
    <property type="match status" value="1"/>
</dbReference>
<dbReference type="InterPro" id="IPR011990">
    <property type="entry name" value="TPR-like_helical_dom_sf"/>
</dbReference>
<keyword evidence="6" id="KW-0472">Membrane</keyword>
<evidence type="ECO:0000256" key="5">
    <source>
        <dbReference type="ARBA" id="ARBA00022927"/>
    </source>
</evidence>
<comment type="caution">
    <text evidence="10">The sequence shown here is derived from an EMBL/GenBank/DDBJ whole genome shotgun (WGS) entry which is preliminary data.</text>
</comment>
<feature type="compositionally biased region" description="Low complexity" evidence="9">
    <location>
        <begin position="294"/>
        <end position="312"/>
    </location>
</feature>
<evidence type="ECO:0000256" key="8">
    <source>
        <dbReference type="ARBA" id="ARBA00042485"/>
    </source>
</evidence>
<accession>A0A9W8CL05</accession>
<dbReference type="Pfam" id="PF14938">
    <property type="entry name" value="SNAP"/>
    <property type="match status" value="1"/>
</dbReference>
<dbReference type="PANTHER" id="PTHR13768:SF2">
    <property type="entry name" value="GAMMA-SOLUBLE NSF ATTACHMENT PROTEIN"/>
    <property type="match status" value="1"/>
</dbReference>
<dbReference type="GO" id="GO:0019905">
    <property type="term" value="F:syntaxin binding"/>
    <property type="evidence" value="ECO:0007669"/>
    <property type="project" value="TreeGrafter"/>
</dbReference>
<reference evidence="10" key="1">
    <citation type="submission" date="2022-07" db="EMBL/GenBank/DDBJ databases">
        <title>Phylogenomic reconstructions and comparative analyses of Kickxellomycotina fungi.</title>
        <authorList>
            <person name="Reynolds N.K."/>
            <person name="Stajich J.E."/>
            <person name="Barry K."/>
            <person name="Grigoriev I.V."/>
            <person name="Crous P."/>
            <person name="Smith M.E."/>
        </authorList>
    </citation>
    <scope>NUCLEOTIDE SEQUENCE</scope>
    <source>
        <strain evidence="10">NBRC 105413</strain>
    </source>
</reference>
<evidence type="ECO:0000256" key="7">
    <source>
        <dbReference type="ARBA" id="ARBA00040047"/>
    </source>
</evidence>
<feature type="region of interest" description="Disordered" evidence="9">
    <location>
        <begin position="285"/>
        <end position="323"/>
    </location>
</feature>
<organism evidence="10 11">
    <name type="scientific">Coemansia asiatica</name>
    <dbReference type="NCBI Taxonomy" id="1052880"/>
    <lineage>
        <taxon>Eukaryota</taxon>
        <taxon>Fungi</taxon>
        <taxon>Fungi incertae sedis</taxon>
        <taxon>Zoopagomycota</taxon>
        <taxon>Kickxellomycotina</taxon>
        <taxon>Kickxellomycetes</taxon>
        <taxon>Kickxellales</taxon>
        <taxon>Kickxellaceae</taxon>
        <taxon>Coemansia</taxon>
    </lineage>
</organism>
<keyword evidence="11" id="KW-1185">Reference proteome</keyword>
<evidence type="ECO:0000256" key="4">
    <source>
        <dbReference type="ARBA" id="ARBA00022892"/>
    </source>
</evidence>
<dbReference type="GO" id="GO:0005774">
    <property type="term" value="C:vacuolar membrane"/>
    <property type="evidence" value="ECO:0007669"/>
    <property type="project" value="TreeGrafter"/>
</dbReference>
<dbReference type="GO" id="GO:0016192">
    <property type="term" value="P:vesicle-mediated transport"/>
    <property type="evidence" value="ECO:0007669"/>
    <property type="project" value="UniProtKB-KW"/>
</dbReference>
<comment type="subcellular location">
    <subcellularLocation>
        <location evidence="1">Membrane</location>
        <topology evidence="1">Peripheral membrane protein</topology>
    </subcellularLocation>
</comment>
<dbReference type="Proteomes" id="UP001145021">
    <property type="component" value="Unassembled WGS sequence"/>
</dbReference>
<keyword evidence="4" id="KW-0931">ER-Golgi transport</keyword>
<evidence type="ECO:0000313" key="10">
    <source>
        <dbReference type="EMBL" id="KAJ1648401.1"/>
    </source>
</evidence>
<evidence type="ECO:0000256" key="1">
    <source>
        <dbReference type="ARBA" id="ARBA00004170"/>
    </source>
</evidence>
<gene>
    <name evidence="10" type="ORF">LPJ64_000350</name>
</gene>
<evidence type="ECO:0000256" key="6">
    <source>
        <dbReference type="ARBA" id="ARBA00023136"/>
    </source>
</evidence>
<evidence type="ECO:0000313" key="11">
    <source>
        <dbReference type="Proteomes" id="UP001145021"/>
    </source>
</evidence>
<sequence length="323" mass="36100">MESRSLKLAQEMAKDAQKATKGSWFSKPEWDTAAQYWSKAAASYKTALHYEEAMDCYAKASEAYVHSNATYLAAKSAEDAARLAEKHLKDQAKVIAFYTRASDLFRSHGSSPDRAAEMMEKAAKSCETVDTDRALQLYDSALSIYETEDRGRFGIETFKRVTRFLIDKNRIYEAVEIQSRLAAVCEQINNRNELTKTRMCIIILLLAFGDNVAAEKKLDEFGQDVSFARSNEAEVSDYMIQAYNNGDQETFSELARSQTLAFIENSVARLAAKIRVRGARRTEPIANNVSETTPGIQQGSQQGLQPQPAAAHVAEDDEDEDLL</sequence>
<evidence type="ECO:0000256" key="9">
    <source>
        <dbReference type="SAM" id="MobiDB-lite"/>
    </source>
</evidence>
<keyword evidence="3" id="KW-0813">Transport</keyword>
<dbReference type="GO" id="GO:0031201">
    <property type="term" value="C:SNARE complex"/>
    <property type="evidence" value="ECO:0007669"/>
    <property type="project" value="TreeGrafter"/>
</dbReference>
<dbReference type="AlphaFoldDB" id="A0A9W8CL05"/>
<comment type="similarity">
    <text evidence="2">Belongs to the SNAP family.</text>
</comment>
<evidence type="ECO:0000256" key="3">
    <source>
        <dbReference type="ARBA" id="ARBA00022448"/>
    </source>
</evidence>
<protein>
    <recommendedName>
        <fullName evidence="7">Gamma-soluble NSF attachment protein</fullName>
    </recommendedName>
    <alternativeName>
        <fullName evidence="8">N-ethylmaleimide-sensitive factor attachment protein gamma</fullName>
    </alternativeName>
</protein>
<dbReference type="SUPFAM" id="SSF48452">
    <property type="entry name" value="TPR-like"/>
    <property type="match status" value="1"/>
</dbReference>
<dbReference type="GO" id="GO:0006886">
    <property type="term" value="P:intracellular protein transport"/>
    <property type="evidence" value="ECO:0007669"/>
    <property type="project" value="InterPro"/>
</dbReference>
<dbReference type="InterPro" id="IPR000744">
    <property type="entry name" value="NSF_attach"/>
</dbReference>